<feature type="region of interest" description="Disordered" evidence="5">
    <location>
        <begin position="26"/>
        <end position="106"/>
    </location>
</feature>
<proteinExistence type="inferred from homology"/>
<organism evidence="7 8">
    <name type="scientific">Turnera subulata</name>
    <dbReference type="NCBI Taxonomy" id="218843"/>
    <lineage>
        <taxon>Eukaryota</taxon>
        <taxon>Viridiplantae</taxon>
        <taxon>Streptophyta</taxon>
        <taxon>Embryophyta</taxon>
        <taxon>Tracheophyta</taxon>
        <taxon>Spermatophyta</taxon>
        <taxon>Magnoliopsida</taxon>
        <taxon>eudicotyledons</taxon>
        <taxon>Gunneridae</taxon>
        <taxon>Pentapetalae</taxon>
        <taxon>rosids</taxon>
        <taxon>fabids</taxon>
        <taxon>Malpighiales</taxon>
        <taxon>Passifloraceae</taxon>
        <taxon>Turnera</taxon>
    </lineage>
</organism>
<evidence type="ECO:0000256" key="6">
    <source>
        <dbReference type="SAM" id="SignalP"/>
    </source>
</evidence>
<dbReference type="Gene3D" id="3.40.50.1110">
    <property type="entry name" value="SGNH hydrolase"/>
    <property type="match status" value="1"/>
</dbReference>
<comment type="similarity">
    <text evidence="1">Belongs to the 'GDSL' lipolytic enzyme family.</text>
</comment>
<evidence type="ECO:0000256" key="4">
    <source>
        <dbReference type="ARBA" id="ARBA00023098"/>
    </source>
</evidence>
<feature type="signal peptide" evidence="6">
    <location>
        <begin position="1"/>
        <end position="21"/>
    </location>
</feature>
<keyword evidence="8" id="KW-1185">Reference proteome</keyword>
<evidence type="ECO:0000256" key="5">
    <source>
        <dbReference type="SAM" id="MobiDB-lite"/>
    </source>
</evidence>
<dbReference type="AlphaFoldDB" id="A0A9Q0GCD8"/>
<feature type="compositionally biased region" description="Low complexity" evidence="5">
    <location>
        <begin position="65"/>
        <end position="89"/>
    </location>
</feature>
<comment type="caution">
    <text evidence="7">The sequence shown here is derived from an EMBL/GenBank/DDBJ whole genome shotgun (WGS) entry which is preliminary data.</text>
</comment>
<keyword evidence="4" id="KW-0443">Lipid metabolism</keyword>
<accession>A0A9Q0GCD8</accession>
<feature type="compositionally biased region" description="Low complexity" evidence="5">
    <location>
        <begin position="97"/>
        <end position="106"/>
    </location>
</feature>
<dbReference type="GO" id="GO:0016042">
    <property type="term" value="P:lipid catabolic process"/>
    <property type="evidence" value="ECO:0007669"/>
    <property type="project" value="UniProtKB-KW"/>
</dbReference>
<dbReference type="OrthoDB" id="1600564at2759"/>
<dbReference type="InterPro" id="IPR036514">
    <property type="entry name" value="SGNH_hydro_sf"/>
</dbReference>
<dbReference type="PANTHER" id="PTHR46020">
    <property type="entry name" value="OSJNBB0059K02.9 PROTEIN"/>
    <property type="match status" value="1"/>
</dbReference>
<keyword evidence="3" id="KW-0442">Lipid degradation</keyword>
<dbReference type="PANTHER" id="PTHR46020:SF4">
    <property type="entry name" value="OS04G0650200 PROTEIN"/>
    <property type="match status" value="1"/>
</dbReference>
<dbReference type="InterPro" id="IPR001087">
    <property type="entry name" value="GDSL"/>
</dbReference>
<feature type="chain" id="PRO_5040195042" description="SGNH hydrolase-type esterase domain-containing protein" evidence="6">
    <location>
        <begin position="22"/>
        <end position="417"/>
    </location>
</feature>
<keyword evidence="6" id="KW-0732">Signal</keyword>
<gene>
    <name evidence="7" type="ORF">Tsubulata_018414</name>
</gene>
<name>A0A9Q0GCD8_9ROSI</name>
<dbReference type="EMBL" id="JAKUCV010001252">
    <property type="protein sequence ID" value="KAJ4847136.1"/>
    <property type="molecule type" value="Genomic_DNA"/>
</dbReference>
<reference evidence="7" key="2">
    <citation type="journal article" date="2023" name="Plants (Basel)">
        <title>Annotation of the Turnera subulata (Passifloraceae) Draft Genome Reveals the S-Locus Evolved after the Divergence of Turneroideae from Passifloroideae in a Stepwise Manner.</title>
        <authorList>
            <person name="Henning P.M."/>
            <person name="Roalson E.H."/>
            <person name="Mir W."/>
            <person name="McCubbin A.G."/>
            <person name="Shore J.S."/>
        </authorList>
    </citation>
    <scope>NUCLEOTIDE SEQUENCE</scope>
    <source>
        <strain evidence="7">F60SS</strain>
    </source>
</reference>
<reference evidence="7" key="1">
    <citation type="submission" date="2022-02" db="EMBL/GenBank/DDBJ databases">
        <authorList>
            <person name="Henning P.M."/>
            <person name="McCubbin A.G."/>
            <person name="Shore J.S."/>
        </authorList>
    </citation>
    <scope>NUCLEOTIDE SEQUENCE</scope>
    <source>
        <strain evidence="7">F60SS</strain>
        <tissue evidence="7">Leaves</tissue>
    </source>
</reference>
<keyword evidence="2" id="KW-0378">Hydrolase</keyword>
<evidence type="ECO:0000256" key="3">
    <source>
        <dbReference type="ARBA" id="ARBA00022963"/>
    </source>
</evidence>
<evidence type="ECO:0000256" key="1">
    <source>
        <dbReference type="ARBA" id="ARBA00008668"/>
    </source>
</evidence>
<evidence type="ECO:0000313" key="8">
    <source>
        <dbReference type="Proteomes" id="UP001141552"/>
    </source>
</evidence>
<dbReference type="GO" id="GO:0016788">
    <property type="term" value="F:hydrolase activity, acting on ester bonds"/>
    <property type="evidence" value="ECO:0007669"/>
    <property type="project" value="InterPro"/>
</dbReference>
<feature type="compositionally biased region" description="Low complexity" evidence="5">
    <location>
        <begin position="26"/>
        <end position="58"/>
    </location>
</feature>
<evidence type="ECO:0008006" key="9">
    <source>
        <dbReference type="Google" id="ProtNLM"/>
    </source>
</evidence>
<sequence length="417" mass="44614">MAYKTFVTLMLLSLLASSALAQAPGAAPTAAPTKSPASPTPAPTKAATPPTASAQAPTVAPPVSAPTTSPSASSPSKVTAAAPTGLAPTSSPPAPLGPSAGVSAGEAAVSEGGGLKLFVFGDSYADTGNFEAVKRPGNPFNYPLGMTWPGKPAGRPSDGYVLTDILALFFNTSAPPTYSLWEKNSSAAESELKNGMNFAFGGSGALTTWENVTLSVQLRQFKQLVESKVFTPSDLQDSVAVLSSIGNDYYFYLRTKNASLTELRDYMKKVRTTILEVVEGLSKMGIKKILANFFISSHDQILVDHNKHFKESIDAIAKRDNMKIVVLDYDKLLDAAKAMYDKEKGNTNDDCCRLLPQYKGNYTMFCGDKDGTGKKVYTLCQDPAQYFYFSRGHLSHDGWKKMDTVLLGSKILEPLRS</sequence>
<dbReference type="Pfam" id="PF00657">
    <property type="entry name" value="Lipase_GDSL"/>
    <property type="match status" value="1"/>
</dbReference>
<evidence type="ECO:0000313" key="7">
    <source>
        <dbReference type="EMBL" id="KAJ4847136.1"/>
    </source>
</evidence>
<protein>
    <recommendedName>
        <fullName evidence="9">SGNH hydrolase-type esterase domain-containing protein</fullName>
    </recommendedName>
</protein>
<dbReference type="Proteomes" id="UP001141552">
    <property type="component" value="Unassembled WGS sequence"/>
</dbReference>
<evidence type="ECO:0000256" key="2">
    <source>
        <dbReference type="ARBA" id="ARBA00022801"/>
    </source>
</evidence>